<feature type="transmembrane region" description="Helical" evidence="1">
    <location>
        <begin position="12"/>
        <end position="33"/>
    </location>
</feature>
<dbReference type="Proteomes" id="UP000005867">
    <property type="component" value="Chromosome"/>
</dbReference>
<dbReference type="EMBL" id="CP003098">
    <property type="protein sequence ID" value="AET32354.1"/>
    <property type="molecule type" value="Genomic_DNA"/>
</dbReference>
<feature type="transmembrane region" description="Helical" evidence="1">
    <location>
        <begin position="120"/>
        <end position="151"/>
    </location>
</feature>
<protein>
    <submittedName>
        <fullName evidence="2">Uncharacterized protein</fullName>
    </submittedName>
</protein>
<reference evidence="2 3" key="1">
    <citation type="journal article" date="2012" name="J. Bacteriol.">
        <title>Complete genome sequence of strain 1860, a crenarchaeon of the genus pyrobaculum able to grow with various electron acceptors.</title>
        <authorList>
            <person name="Mardanov A.V."/>
            <person name="Gumerov V.M."/>
            <person name="Slobodkina G.B."/>
            <person name="Beletsky A.V."/>
            <person name="Bonch-Osmolovskaya E.A."/>
            <person name="Ravin N.V."/>
            <person name="Skryabin K.G."/>
        </authorList>
    </citation>
    <scope>NUCLEOTIDE SEQUENCE [LARGE SCALE GENOMIC DNA]</scope>
    <source>
        <strain evidence="2 3">1860</strain>
    </source>
</reference>
<evidence type="ECO:0000313" key="3">
    <source>
        <dbReference type="Proteomes" id="UP000005867"/>
    </source>
</evidence>
<accession>G7VB44</accession>
<dbReference type="KEGG" id="pyr:P186_0913"/>
<keyword evidence="1" id="KW-1133">Transmembrane helix</keyword>
<sequence>MGVLFRGYLYMLIYVIGAGLAMVAVLYAMVMSAVWSALHGRGFDFWGFLAAFIAVVVLFTVGVLVIFFRYHFRGFMALYRLGFKVAWLLAWGPVITLILMAAIIGVVVVSAPAVLFRGDILGALAAGVAVMALLAAAFAVGFAVLVARLALLRGLYRYTGINLFNIAFVLALVGLVFYAAYYLYILTYSRPYGFAAPGPAVGLAALGGIVSIAAYIVEMIAYKEGSEWTPKAQPTAPA</sequence>
<proteinExistence type="predicted"/>
<dbReference type="BioCyc" id="PSP1104324:GJSN-893-MONOMER"/>
<organism evidence="2 3">
    <name type="scientific">Pyrobaculum ferrireducens</name>
    <dbReference type="NCBI Taxonomy" id="1104324"/>
    <lineage>
        <taxon>Archaea</taxon>
        <taxon>Thermoproteota</taxon>
        <taxon>Thermoprotei</taxon>
        <taxon>Thermoproteales</taxon>
        <taxon>Thermoproteaceae</taxon>
        <taxon>Pyrobaculum</taxon>
    </lineage>
</organism>
<name>G7VB44_9CREN</name>
<evidence type="ECO:0000313" key="2">
    <source>
        <dbReference type="EMBL" id="AET32354.1"/>
    </source>
</evidence>
<gene>
    <name evidence="2" type="ORF">P186_0913</name>
</gene>
<keyword evidence="3" id="KW-1185">Reference proteome</keyword>
<feature type="transmembrane region" description="Helical" evidence="1">
    <location>
        <begin position="196"/>
        <end position="217"/>
    </location>
</feature>
<dbReference type="HOGENOM" id="CLU_1217642_0_0_2"/>
<keyword evidence="1" id="KW-0472">Membrane</keyword>
<keyword evidence="1" id="KW-0812">Transmembrane</keyword>
<dbReference type="STRING" id="1104324.P186_0913"/>
<feature type="transmembrane region" description="Helical" evidence="1">
    <location>
        <begin position="163"/>
        <end position="184"/>
    </location>
</feature>
<feature type="transmembrane region" description="Helical" evidence="1">
    <location>
        <begin position="88"/>
        <end position="114"/>
    </location>
</feature>
<evidence type="ECO:0000256" key="1">
    <source>
        <dbReference type="SAM" id="Phobius"/>
    </source>
</evidence>
<dbReference type="eggNOG" id="arCOG07015">
    <property type="taxonomic scope" value="Archaea"/>
</dbReference>
<feature type="transmembrane region" description="Helical" evidence="1">
    <location>
        <begin position="45"/>
        <end position="68"/>
    </location>
</feature>
<dbReference type="AlphaFoldDB" id="G7VB44"/>